<evidence type="ECO:0000256" key="9">
    <source>
        <dbReference type="SAM" id="MobiDB-lite"/>
    </source>
</evidence>
<dbReference type="AlphaFoldDB" id="A0A450RUC7"/>
<dbReference type="PANTHER" id="PTHR47861:SF3">
    <property type="entry name" value="FKBP-TYPE PEPTIDYL-PROLYL CIS-TRANS ISOMERASE SLYD"/>
    <property type="match status" value="1"/>
</dbReference>
<reference evidence="10" key="1">
    <citation type="submission" date="2019-02" db="EMBL/GenBank/DDBJ databases">
        <authorList>
            <person name="Gruber-Vodicka R. H."/>
            <person name="Seah K. B. B."/>
        </authorList>
    </citation>
    <scope>NUCLEOTIDE SEQUENCE</scope>
    <source>
        <strain evidence="10">BECK_DK161</strain>
    </source>
</reference>
<keyword evidence="5" id="KW-0963">Cytoplasm</keyword>
<sequence>MFFCRPQSFFHTTPMPNSIVEPNKVVYLTYDITDASNDEVLERTDLPVGYVHGVGSALFAKIEQELEGCEVGDTVNVTLDPEEGFGLHDPALTFTDDIENVPPEYRHLGAEAAFENERGEQVTMVVSRIENGKLTVDGNHPMAGKTITFRVTVSSIRDASEQEIASGVPEDYQEQTCSVH</sequence>
<dbReference type="SUPFAM" id="SSF54534">
    <property type="entry name" value="FKBP-like"/>
    <property type="match status" value="1"/>
</dbReference>
<comment type="catalytic activity">
    <reaction evidence="1">
        <text>[protein]-peptidylproline (omega=180) = [protein]-peptidylproline (omega=0)</text>
        <dbReference type="Rhea" id="RHEA:16237"/>
        <dbReference type="Rhea" id="RHEA-COMP:10747"/>
        <dbReference type="Rhea" id="RHEA-COMP:10748"/>
        <dbReference type="ChEBI" id="CHEBI:83833"/>
        <dbReference type="ChEBI" id="CHEBI:83834"/>
        <dbReference type="EC" id="5.2.1.8"/>
    </reaction>
</comment>
<protein>
    <recommendedName>
        <fullName evidence="4">peptidylprolyl isomerase</fullName>
        <ecNumber evidence="4">5.2.1.8</ecNumber>
    </recommendedName>
</protein>
<dbReference type="GO" id="GO:0005737">
    <property type="term" value="C:cytoplasm"/>
    <property type="evidence" value="ECO:0007669"/>
    <property type="project" value="UniProtKB-SubCell"/>
</dbReference>
<keyword evidence="8 10" id="KW-0413">Isomerase</keyword>
<dbReference type="InterPro" id="IPR046357">
    <property type="entry name" value="PPIase_dom_sf"/>
</dbReference>
<keyword evidence="7" id="KW-0143">Chaperone</keyword>
<feature type="region of interest" description="Disordered" evidence="9">
    <location>
        <begin position="161"/>
        <end position="180"/>
    </location>
</feature>
<dbReference type="EMBL" id="CAADEY010000002">
    <property type="protein sequence ID" value="VFJ42729.1"/>
    <property type="molecule type" value="Genomic_DNA"/>
</dbReference>
<evidence type="ECO:0000256" key="6">
    <source>
        <dbReference type="ARBA" id="ARBA00023110"/>
    </source>
</evidence>
<evidence type="ECO:0000256" key="1">
    <source>
        <dbReference type="ARBA" id="ARBA00000971"/>
    </source>
</evidence>
<evidence type="ECO:0000256" key="5">
    <source>
        <dbReference type="ARBA" id="ARBA00022490"/>
    </source>
</evidence>
<name>A0A450RUC7_9GAMM</name>
<evidence type="ECO:0000256" key="3">
    <source>
        <dbReference type="ARBA" id="ARBA00006577"/>
    </source>
</evidence>
<proteinExistence type="inferred from homology"/>
<evidence type="ECO:0000256" key="2">
    <source>
        <dbReference type="ARBA" id="ARBA00004496"/>
    </source>
</evidence>
<comment type="similarity">
    <text evidence="3">Belongs to the FKBP-type PPIase family.</text>
</comment>
<evidence type="ECO:0000256" key="7">
    <source>
        <dbReference type="ARBA" id="ARBA00023186"/>
    </source>
</evidence>
<keyword evidence="6" id="KW-0697">Rotamase</keyword>
<dbReference type="PANTHER" id="PTHR47861">
    <property type="entry name" value="FKBP-TYPE PEPTIDYL-PROLYL CIS-TRANS ISOMERASE SLYD"/>
    <property type="match status" value="1"/>
</dbReference>
<dbReference type="EC" id="5.2.1.8" evidence="4"/>
<accession>A0A450RUC7</accession>
<comment type="subcellular location">
    <subcellularLocation>
        <location evidence="2">Cytoplasm</location>
    </subcellularLocation>
</comment>
<gene>
    <name evidence="10" type="ORF">BECKDK2373C_GA0170839_100220</name>
</gene>
<dbReference type="Gene3D" id="3.10.50.40">
    <property type="match status" value="1"/>
</dbReference>
<organism evidence="10">
    <name type="scientific">Candidatus Kentrum sp. DK</name>
    <dbReference type="NCBI Taxonomy" id="2126562"/>
    <lineage>
        <taxon>Bacteria</taxon>
        <taxon>Pseudomonadati</taxon>
        <taxon>Pseudomonadota</taxon>
        <taxon>Gammaproteobacteria</taxon>
        <taxon>Candidatus Kentrum</taxon>
    </lineage>
</organism>
<evidence type="ECO:0000256" key="4">
    <source>
        <dbReference type="ARBA" id="ARBA00013194"/>
    </source>
</evidence>
<dbReference type="GO" id="GO:0003755">
    <property type="term" value="F:peptidyl-prolyl cis-trans isomerase activity"/>
    <property type="evidence" value="ECO:0007669"/>
    <property type="project" value="UniProtKB-KW"/>
</dbReference>
<evidence type="ECO:0000313" key="10">
    <source>
        <dbReference type="EMBL" id="VFJ42729.1"/>
    </source>
</evidence>
<evidence type="ECO:0000256" key="8">
    <source>
        <dbReference type="ARBA" id="ARBA00023235"/>
    </source>
</evidence>